<feature type="compositionally biased region" description="Basic and acidic residues" evidence="6">
    <location>
        <begin position="278"/>
        <end position="287"/>
    </location>
</feature>
<comment type="caution">
    <text evidence="8">The sequence shown here is derived from an EMBL/GenBank/DDBJ whole genome shotgun (WGS) entry which is preliminary data.</text>
</comment>
<dbReference type="PANTHER" id="PTHR45855:SF23">
    <property type="entry name" value="TRANSCRIPTION FACTOR MEE8-RELATED"/>
    <property type="match status" value="1"/>
</dbReference>
<dbReference type="SMART" id="SM00353">
    <property type="entry name" value="HLH"/>
    <property type="match status" value="1"/>
</dbReference>
<feature type="compositionally biased region" description="Basic and acidic residues" evidence="6">
    <location>
        <begin position="234"/>
        <end position="258"/>
    </location>
</feature>
<gene>
    <name evidence="8" type="ORF">CKAN_01640400</name>
</gene>
<evidence type="ECO:0000313" key="8">
    <source>
        <dbReference type="EMBL" id="RWR87462.1"/>
    </source>
</evidence>
<dbReference type="GO" id="GO:0046983">
    <property type="term" value="F:protein dimerization activity"/>
    <property type="evidence" value="ECO:0007669"/>
    <property type="project" value="InterPro"/>
</dbReference>
<feature type="compositionally biased region" description="Polar residues" evidence="6">
    <location>
        <begin position="222"/>
        <end position="233"/>
    </location>
</feature>
<dbReference type="PROSITE" id="PS50888">
    <property type="entry name" value="BHLH"/>
    <property type="match status" value="1"/>
</dbReference>
<proteinExistence type="predicted"/>
<feature type="region of interest" description="Disordered" evidence="6">
    <location>
        <begin position="123"/>
        <end position="287"/>
    </location>
</feature>
<organism evidence="8 9">
    <name type="scientific">Cinnamomum micranthum f. kanehirae</name>
    <dbReference type="NCBI Taxonomy" id="337451"/>
    <lineage>
        <taxon>Eukaryota</taxon>
        <taxon>Viridiplantae</taxon>
        <taxon>Streptophyta</taxon>
        <taxon>Embryophyta</taxon>
        <taxon>Tracheophyta</taxon>
        <taxon>Spermatophyta</taxon>
        <taxon>Magnoliopsida</taxon>
        <taxon>Magnoliidae</taxon>
        <taxon>Laurales</taxon>
        <taxon>Lauraceae</taxon>
        <taxon>Cinnamomum</taxon>
    </lineage>
</organism>
<feature type="compositionally biased region" description="Polar residues" evidence="6">
    <location>
        <begin position="189"/>
        <end position="199"/>
    </location>
</feature>
<dbReference type="InterPro" id="IPR036638">
    <property type="entry name" value="HLH_DNA-bd_sf"/>
</dbReference>
<feature type="compositionally biased region" description="Polar residues" evidence="6">
    <location>
        <begin position="13"/>
        <end position="30"/>
    </location>
</feature>
<sequence length="455" mass="49358">MSQCVPSWDLDESNNSSRIPFQADPNTNSAAAPEDAMLDYEVAELTWENGQLSMHGLGLPRPAVKPLTTSGKCPWDKPRVGGTLESIVDQATSLPPPMGDELVPWFAHHRAAPVATAIDALDPCSKRRSSGQESSTHVPDPDPSRQGFSKRIVESSTRVGSCSVAAKDETAAPAAARKRMKVAGEGSSREQSASRQVTMDTCEMDLDAGFTSSLGSHEHTSRGQPLSSRTKPTTVDDHDSVCHSRPQREAGSGDEKHGKMGRSSISTKRSRAAAIHNQSERKRRDRINQRMKTLQKLVPNSSKTDKASMLDEVIEYLKQLQAQIQMMSKMSSIPHMMMPMAMQQLQMSMMAQMGMGMGMGMGVMDLSSINRTGHHATTPVPPMLHPAAFLPLTAAAWDGSSDRLQPAAGVMPDPFSTAFLACQTQPMNLDAYNRMAALYQQLQQSSGLTPPNSKT</sequence>
<dbReference type="AlphaFoldDB" id="A0A443P9N3"/>
<dbReference type="Pfam" id="PF00010">
    <property type="entry name" value="HLH"/>
    <property type="match status" value="1"/>
</dbReference>
<name>A0A443P9N3_9MAGN</name>
<dbReference type="InterPro" id="IPR031066">
    <property type="entry name" value="bHLH_ALC-like_plant"/>
</dbReference>
<evidence type="ECO:0000313" key="9">
    <source>
        <dbReference type="Proteomes" id="UP000283530"/>
    </source>
</evidence>
<evidence type="ECO:0000256" key="6">
    <source>
        <dbReference type="SAM" id="MobiDB-lite"/>
    </source>
</evidence>
<dbReference type="GO" id="GO:0003677">
    <property type="term" value="F:DNA binding"/>
    <property type="evidence" value="ECO:0007669"/>
    <property type="project" value="UniProtKB-KW"/>
</dbReference>
<dbReference type="GO" id="GO:0005634">
    <property type="term" value="C:nucleus"/>
    <property type="evidence" value="ECO:0007669"/>
    <property type="project" value="UniProtKB-SubCell"/>
</dbReference>
<keyword evidence="4" id="KW-0804">Transcription</keyword>
<dbReference type="InterPro" id="IPR011598">
    <property type="entry name" value="bHLH_dom"/>
</dbReference>
<evidence type="ECO:0000256" key="2">
    <source>
        <dbReference type="ARBA" id="ARBA00023015"/>
    </source>
</evidence>
<keyword evidence="9" id="KW-1185">Reference proteome</keyword>
<dbReference type="FunFam" id="4.10.280.10:FF:000059">
    <property type="entry name" value="transcription factor UNE10 isoform X1"/>
    <property type="match status" value="1"/>
</dbReference>
<protein>
    <submittedName>
        <fullName evidence="8">Basic helix-loop-helix DNA-binding superfamily protein isoform 1</fullName>
    </submittedName>
</protein>
<evidence type="ECO:0000256" key="3">
    <source>
        <dbReference type="ARBA" id="ARBA00023125"/>
    </source>
</evidence>
<keyword evidence="5" id="KW-0539">Nucleus</keyword>
<dbReference type="EMBL" id="QPKB01000006">
    <property type="protein sequence ID" value="RWR87462.1"/>
    <property type="molecule type" value="Genomic_DNA"/>
</dbReference>
<evidence type="ECO:0000256" key="4">
    <source>
        <dbReference type="ARBA" id="ARBA00023163"/>
    </source>
</evidence>
<evidence type="ECO:0000256" key="1">
    <source>
        <dbReference type="ARBA" id="ARBA00004123"/>
    </source>
</evidence>
<dbReference type="Proteomes" id="UP000283530">
    <property type="component" value="Unassembled WGS sequence"/>
</dbReference>
<evidence type="ECO:0000256" key="5">
    <source>
        <dbReference type="ARBA" id="ARBA00023242"/>
    </source>
</evidence>
<dbReference type="OrthoDB" id="71302at2759"/>
<reference evidence="8 9" key="1">
    <citation type="journal article" date="2019" name="Nat. Plants">
        <title>Stout camphor tree genome fills gaps in understanding of flowering plant genome evolution.</title>
        <authorList>
            <person name="Chaw S.M."/>
            <person name="Liu Y.C."/>
            <person name="Wu Y.W."/>
            <person name="Wang H.Y."/>
            <person name="Lin C.I."/>
            <person name="Wu C.S."/>
            <person name="Ke H.M."/>
            <person name="Chang L.Y."/>
            <person name="Hsu C.Y."/>
            <person name="Yang H.T."/>
            <person name="Sudianto E."/>
            <person name="Hsu M.H."/>
            <person name="Wu K.P."/>
            <person name="Wang L.N."/>
            <person name="Leebens-Mack J.H."/>
            <person name="Tsai I.J."/>
        </authorList>
    </citation>
    <scope>NUCLEOTIDE SEQUENCE [LARGE SCALE GENOMIC DNA]</scope>
    <source>
        <strain evidence="9">cv. Chaw 1501</strain>
        <tissue evidence="8">Young leaves</tissue>
    </source>
</reference>
<evidence type="ECO:0000259" key="7">
    <source>
        <dbReference type="PROSITE" id="PS50888"/>
    </source>
</evidence>
<dbReference type="SUPFAM" id="SSF47459">
    <property type="entry name" value="HLH, helix-loop-helix DNA-binding domain"/>
    <property type="match status" value="1"/>
</dbReference>
<keyword evidence="2" id="KW-0805">Transcription regulation</keyword>
<dbReference type="PANTHER" id="PTHR45855">
    <property type="entry name" value="TRANSCRIPTION FACTOR PIF1-RELATED"/>
    <property type="match status" value="1"/>
</dbReference>
<dbReference type="InterPro" id="IPR047265">
    <property type="entry name" value="PIF1-like_bHLH"/>
</dbReference>
<dbReference type="CDD" id="cd11445">
    <property type="entry name" value="bHLH_AtPIF_like"/>
    <property type="match status" value="1"/>
</dbReference>
<accession>A0A443P9N3</accession>
<keyword evidence="3 8" id="KW-0238">DNA-binding</keyword>
<feature type="domain" description="BHLH" evidence="7">
    <location>
        <begin position="271"/>
        <end position="320"/>
    </location>
</feature>
<dbReference type="Gene3D" id="4.10.280.10">
    <property type="entry name" value="Helix-loop-helix DNA-binding domain"/>
    <property type="match status" value="1"/>
</dbReference>
<comment type="subcellular location">
    <subcellularLocation>
        <location evidence="1">Nucleus</location>
    </subcellularLocation>
</comment>
<feature type="region of interest" description="Disordered" evidence="6">
    <location>
        <begin position="1"/>
        <end position="31"/>
    </location>
</feature>